<dbReference type="PANTHER" id="PTHR43201:SF5">
    <property type="entry name" value="MEDIUM-CHAIN ACYL-COA LIGASE ACSF2, MITOCHONDRIAL"/>
    <property type="match status" value="1"/>
</dbReference>
<dbReference type="InterPro" id="IPR042099">
    <property type="entry name" value="ANL_N_sf"/>
</dbReference>
<evidence type="ECO:0000259" key="3">
    <source>
        <dbReference type="Pfam" id="PF00501"/>
    </source>
</evidence>
<dbReference type="Proteomes" id="UP000494119">
    <property type="component" value="Unassembled WGS sequence"/>
</dbReference>
<dbReference type="InterPro" id="IPR045851">
    <property type="entry name" value="AMP-bd_C_sf"/>
</dbReference>
<evidence type="ECO:0000256" key="1">
    <source>
        <dbReference type="ARBA" id="ARBA00006432"/>
    </source>
</evidence>
<keyword evidence="2 5" id="KW-0436">Ligase</keyword>
<proteinExistence type="inferred from homology"/>
<dbReference type="InterPro" id="IPR025110">
    <property type="entry name" value="AMP-bd_C"/>
</dbReference>
<dbReference type="GO" id="GO:0006631">
    <property type="term" value="P:fatty acid metabolic process"/>
    <property type="evidence" value="ECO:0007669"/>
    <property type="project" value="TreeGrafter"/>
</dbReference>
<sequence length="571" mass="62936">MMETTLEQQTIRPKIALPGVRYPDEARLREYLEAGVLGTQSLVAALREAFARHAAKPALVGPEGDFAYAQFDELTDRFGAALLKLGATPLDRVILQCGNCNELLIAFIGCIKASLIPLCALQAFRKHEITYLGNLCEATVHVVQGDDAKFDDVAFAAEMRAHVPTLKFVVQARGTQRGEAFGLWSLIEGTSTQEARDLLARIEDDPFQAAVFQLSGGTTGVPKIIPRFQNEYLYNMQAVAAWNGYTSEDVLFMPTPFMHNMNMVCFFGPMLLAGGRVTVCPDISSETLSAVVERYQPTWFGLAGPILSRVADQMKRATPETKARRKLMGPKNAPRLREMLGSPCYHIFGMTEGVIMFAQEGDPAYALDESVGRPVSAWDEVKIVEIGSENEVPDGETGEALFRGPYTIAGYYKSEKDDVHRFTADGFYRSGDLMMAQIIDGKRYFFFRGRTKDVVDRGGEKINAEELENLINCCPHVHASAVVGMPDPVYGERVCAFVVPDAVESTLTLADLTAFLQSEGLAKFKWPERLELIAEFPVTASGKLSKVLLRKQLIERLQSEGAANTATEVKS</sequence>
<dbReference type="AlphaFoldDB" id="A0A6J5GMT9"/>
<feature type="domain" description="AMP-binding enzyme C-terminal" evidence="4">
    <location>
        <begin position="466"/>
        <end position="543"/>
    </location>
</feature>
<dbReference type="InterPro" id="IPR020845">
    <property type="entry name" value="AMP-binding_CS"/>
</dbReference>
<reference evidence="5 6" key="1">
    <citation type="submission" date="2020-04" db="EMBL/GenBank/DDBJ databases">
        <authorList>
            <person name="De Canck E."/>
        </authorList>
    </citation>
    <scope>NUCLEOTIDE SEQUENCE [LARGE SCALE GENOMIC DNA]</scope>
    <source>
        <strain evidence="5 6">LMG 28688</strain>
    </source>
</reference>
<dbReference type="EC" id="6.3.2.-" evidence="5"/>
<keyword evidence="6" id="KW-1185">Reference proteome</keyword>
<evidence type="ECO:0000256" key="2">
    <source>
        <dbReference type="ARBA" id="ARBA00022598"/>
    </source>
</evidence>
<evidence type="ECO:0000259" key="4">
    <source>
        <dbReference type="Pfam" id="PF13193"/>
    </source>
</evidence>
<dbReference type="Pfam" id="PF13193">
    <property type="entry name" value="AMP-binding_C"/>
    <property type="match status" value="1"/>
</dbReference>
<name>A0A6J5GMT9_9BURK</name>
<dbReference type="Pfam" id="PF00501">
    <property type="entry name" value="AMP-binding"/>
    <property type="match status" value="1"/>
</dbReference>
<organism evidence="5 6">
    <name type="scientific">Paraburkholderia caffeinitolerans</name>
    <dbReference type="NCBI Taxonomy" id="1723730"/>
    <lineage>
        <taxon>Bacteria</taxon>
        <taxon>Pseudomonadati</taxon>
        <taxon>Pseudomonadota</taxon>
        <taxon>Betaproteobacteria</taxon>
        <taxon>Burkholderiales</taxon>
        <taxon>Burkholderiaceae</taxon>
        <taxon>Paraburkholderia</taxon>
    </lineage>
</organism>
<dbReference type="SUPFAM" id="SSF56801">
    <property type="entry name" value="Acetyl-CoA synthetase-like"/>
    <property type="match status" value="1"/>
</dbReference>
<dbReference type="InterPro" id="IPR000873">
    <property type="entry name" value="AMP-dep_synth/lig_dom"/>
</dbReference>
<dbReference type="EMBL" id="CADIKL010000041">
    <property type="protein sequence ID" value="CAB3803735.1"/>
    <property type="molecule type" value="Genomic_DNA"/>
</dbReference>
<dbReference type="PANTHER" id="PTHR43201">
    <property type="entry name" value="ACYL-COA SYNTHETASE"/>
    <property type="match status" value="1"/>
</dbReference>
<accession>A0A6J5GMT9</accession>
<dbReference type="Gene3D" id="3.40.50.12780">
    <property type="entry name" value="N-terminal domain of ligase-like"/>
    <property type="match status" value="1"/>
</dbReference>
<feature type="domain" description="AMP-dependent synthetase/ligase" evidence="3">
    <location>
        <begin position="47"/>
        <end position="412"/>
    </location>
</feature>
<evidence type="ECO:0000313" key="5">
    <source>
        <dbReference type="EMBL" id="CAB3803735.1"/>
    </source>
</evidence>
<dbReference type="Gene3D" id="3.30.300.30">
    <property type="match status" value="1"/>
</dbReference>
<gene>
    <name evidence="5" type="primary">dhbE</name>
    <name evidence="5" type="ORF">LMG28688_05830</name>
</gene>
<comment type="similarity">
    <text evidence="1">Belongs to the ATP-dependent AMP-binding enzyme family.</text>
</comment>
<evidence type="ECO:0000313" key="6">
    <source>
        <dbReference type="Proteomes" id="UP000494119"/>
    </source>
</evidence>
<dbReference type="PROSITE" id="PS00455">
    <property type="entry name" value="AMP_BINDING"/>
    <property type="match status" value="1"/>
</dbReference>
<dbReference type="GO" id="GO:0031956">
    <property type="term" value="F:medium-chain fatty acid-CoA ligase activity"/>
    <property type="evidence" value="ECO:0007669"/>
    <property type="project" value="TreeGrafter"/>
</dbReference>
<protein>
    <submittedName>
        <fullName evidence="5">2,3-dihydroxybenzoate-AMP ligase</fullName>
        <ecNumber evidence="5">6.3.2.-</ecNumber>
    </submittedName>
</protein>